<keyword evidence="3" id="KW-0687">Ribonucleoprotein</keyword>
<gene>
    <name evidence="6" type="ORF">LWI29_017014</name>
</gene>
<dbReference type="Gene3D" id="3.30.40.10">
    <property type="entry name" value="Zinc/RING finger domain, C3HC4 (zinc finger)"/>
    <property type="match status" value="1"/>
</dbReference>
<keyword evidence="4" id="KW-0175">Coiled coil</keyword>
<dbReference type="Proteomes" id="UP001168877">
    <property type="component" value="Unassembled WGS sequence"/>
</dbReference>
<evidence type="ECO:0000256" key="3">
    <source>
        <dbReference type="ARBA" id="ARBA00023274"/>
    </source>
</evidence>
<dbReference type="InterPro" id="IPR030878">
    <property type="entry name" value="Ribosomal_uL15"/>
</dbReference>
<evidence type="ECO:0000256" key="2">
    <source>
        <dbReference type="ARBA" id="ARBA00022980"/>
    </source>
</evidence>
<dbReference type="InterPro" id="IPR036227">
    <property type="entry name" value="Ribosomal_uL15/eL18_sf"/>
</dbReference>
<comment type="similarity">
    <text evidence="1">Belongs to the universal ribosomal protein uL15 family.</text>
</comment>
<dbReference type="SUPFAM" id="SSF52080">
    <property type="entry name" value="Ribosomal proteins L15p and L18e"/>
    <property type="match status" value="1"/>
</dbReference>
<evidence type="ECO:0000256" key="5">
    <source>
        <dbReference type="SAM" id="MobiDB-lite"/>
    </source>
</evidence>
<dbReference type="PANTHER" id="PTHR12934">
    <property type="entry name" value="50S RIBOSOMAL PROTEIN L15"/>
    <property type="match status" value="1"/>
</dbReference>
<evidence type="ECO:0000256" key="4">
    <source>
        <dbReference type="SAM" id="Coils"/>
    </source>
</evidence>
<dbReference type="GO" id="GO:0006412">
    <property type="term" value="P:translation"/>
    <property type="evidence" value="ECO:0007669"/>
    <property type="project" value="InterPro"/>
</dbReference>
<sequence>MEEELDFARRKVLRLQAQKDGSSVVDEPHQELREYREIVKCNICLDLPKELKVVTHLRRKPICPLSLQPSFFQANVVTHLRPNPSVLCLPLKLHQRHLTVVCKAGFAVETAVSATRLRLDNLGQQPGSRKRAKRKGRGHAAGQGGSCGFGMRGQKSKSSPGVRRGFEGGQMPLYRRIPKLRGIAGGMHAGLPKYVPVNLKDIVEAGFQVGEEVSLETLKKKGLINPSGRERKLPLKLVLEAVRLCFLAVEILLGPGSATSENTQKKFLDVKRLSLQVRESLEELQSKVDKSRLAIMGVFIELEKERFDKKRMEEELDIARRKVLRLLAQKVGSSVVDELRQELREYREIGKCNTCLDRPKEVVITKFYHLFCNPCSKNYRKSSSQVSGLCCKFWPWECFFLLLIYDTIFKDI</sequence>
<organism evidence="6 7">
    <name type="scientific">Acer saccharum</name>
    <name type="common">Sugar maple</name>
    <dbReference type="NCBI Taxonomy" id="4024"/>
    <lineage>
        <taxon>Eukaryota</taxon>
        <taxon>Viridiplantae</taxon>
        <taxon>Streptophyta</taxon>
        <taxon>Embryophyta</taxon>
        <taxon>Tracheophyta</taxon>
        <taxon>Spermatophyta</taxon>
        <taxon>Magnoliopsida</taxon>
        <taxon>eudicotyledons</taxon>
        <taxon>Gunneridae</taxon>
        <taxon>Pentapetalae</taxon>
        <taxon>rosids</taxon>
        <taxon>malvids</taxon>
        <taxon>Sapindales</taxon>
        <taxon>Sapindaceae</taxon>
        <taxon>Hippocastanoideae</taxon>
        <taxon>Acereae</taxon>
        <taxon>Acer</taxon>
    </lineage>
</organism>
<evidence type="ECO:0000313" key="6">
    <source>
        <dbReference type="EMBL" id="KAK0600642.1"/>
    </source>
</evidence>
<evidence type="ECO:0000256" key="1">
    <source>
        <dbReference type="ARBA" id="ARBA00007320"/>
    </source>
</evidence>
<evidence type="ECO:0000313" key="7">
    <source>
        <dbReference type="Proteomes" id="UP001168877"/>
    </source>
</evidence>
<keyword evidence="7" id="KW-1185">Reference proteome</keyword>
<dbReference type="GO" id="GO:0003735">
    <property type="term" value="F:structural constituent of ribosome"/>
    <property type="evidence" value="ECO:0007669"/>
    <property type="project" value="InterPro"/>
</dbReference>
<comment type="caution">
    <text evidence="6">The sequence shown here is derived from an EMBL/GenBank/DDBJ whole genome shotgun (WGS) entry which is preliminary data.</text>
</comment>
<reference evidence="6" key="1">
    <citation type="journal article" date="2022" name="Plant J.">
        <title>Strategies of tolerance reflected in two North American maple genomes.</title>
        <authorList>
            <person name="McEvoy S.L."/>
            <person name="Sezen U.U."/>
            <person name="Trouern-Trend A."/>
            <person name="McMahon S.M."/>
            <person name="Schaberg P.G."/>
            <person name="Yang J."/>
            <person name="Wegrzyn J.L."/>
            <person name="Swenson N.G."/>
        </authorList>
    </citation>
    <scope>NUCLEOTIDE SEQUENCE</scope>
    <source>
        <strain evidence="6">NS2018</strain>
    </source>
</reference>
<dbReference type="InterPro" id="IPR005749">
    <property type="entry name" value="Ribosomal_uL15_bac-type"/>
</dbReference>
<feature type="region of interest" description="Disordered" evidence="5">
    <location>
        <begin position="121"/>
        <end position="165"/>
    </location>
</feature>
<evidence type="ECO:0008006" key="8">
    <source>
        <dbReference type="Google" id="ProtNLM"/>
    </source>
</evidence>
<dbReference type="InterPro" id="IPR013083">
    <property type="entry name" value="Znf_RING/FYVE/PHD"/>
</dbReference>
<dbReference type="AlphaFoldDB" id="A0AA39W1C1"/>
<feature type="coiled-coil region" evidence="4">
    <location>
        <begin position="302"/>
        <end position="329"/>
    </location>
</feature>
<proteinExistence type="inferred from homology"/>
<dbReference type="PANTHER" id="PTHR12934:SF11">
    <property type="entry name" value="LARGE RIBOSOMAL SUBUNIT PROTEIN UL15M"/>
    <property type="match status" value="1"/>
</dbReference>
<reference evidence="6" key="2">
    <citation type="submission" date="2023-06" db="EMBL/GenBank/DDBJ databases">
        <authorList>
            <person name="Swenson N.G."/>
            <person name="Wegrzyn J.L."/>
            <person name="Mcevoy S.L."/>
        </authorList>
    </citation>
    <scope>NUCLEOTIDE SEQUENCE</scope>
    <source>
        <strain evidence="6">NS2018</strain>
        <tissue evidence="6">Leaf</tissue>
    </source>
</reference>
<dbReference type="SUPFAM" id="SSF57850">
    <property type="entry name" value="RING/U-box"/>
    <property type="match status" value="1"/>
</dbReference>
<dbReference type="HAMAP" id="MF_01341">
    <property type="entry name" value="Ribosomal_uL15"/>
    <property type="match status" value="1"/>
</dbReference>
<feature type="compositionally biased region" description="Gly residues" evidence="5">
    <location>
        <begin position="139"/>
        <end position="151"/>
    </location>
</feature>
<name>A0AA39W1C1_ACESA</name>
<dbReference type="NCBIfam" id="TIGR01071">
    <property type="entry name" value="rplO_bact"/>
    <property type="match status" value="1"/>
</dbReference>
<dbReference type="GO" id="GO:0022625">
    <property type="term" value="C:cytosolic large ribosomal subunit"/>
    <property type="evidence" value="ECO:0007669"/>
    <property type="project" value="TreeGrafter"/>
</dbReference>
<dbReference type="EMBL" id="JAUESC010000003">
    <property type="protein sequence ID" value="KAK0600642.1"/>
    <property type="molecule type" value="Genomic_DNA"/>
</dbReference>
<accession>A0AA39W1C1</accession>
<feature type="compositionally biased region" description="Basic residues" evidence="5">
    <location>
        <begin position="128"/>
        <end position="138"/>
    </location>
</feature>
<protein>
    <recommendedName>
        <fullName evidence="8">Ribosomal protein L18e/L15P domain-containing protein</fullName>
    </recommendedName>
</protein>
<keyword evidence="2" id="KW-0689">Ribosomal protein</keyword>